<name>A0ACB7ZN78_9ERIC</name>
<evidence type="ECO:0000313" key="2">
    <source>
        <dbReference type="Proteomes" id="UP000828048"/>
    </source>
</evidence>
<organism evidence="1 2">
    <name type="scientific">Vaccinium darrowii</name>
    <dbReference type="NCBI Taxonomy" id="229202"/>
    <lineage>
        <taxon>Eukaryota</taxon>
        <taxon>Viridiplantae</taxon>
        <taxon>Streptophyta</taxon>
        <taxon>Embryophyta</taxon>
        <taxon>Tracheophyta</taxon>
        <taxon>Spermatophyta</taxon>
        <taxon>Magnoliopsida</taxon>
        <taxon>eudicotyledons</taxon>
        <taxon>Gunneridae</taxon>
        <taxon>Pentapetalae</taxon>
        <taxon>asterids</taxon>
        <taxon>Ericales</taxon>
        <taxon>Ericaceae</taxon>
        <taxon>Vaccinioideae</taxon>
        <taxon>Vaccinieae</taxon>
        <taxon>Vaccinium</taxon>
    </lineage>
</organism>
<reference evidence="1 2" key="1">
    <citation type="journal article" date="2021" name="Hortic Res">
        <title>High-quality reference genome and annotation aids understanding of berry development for evergreen blueberry (Vaccinium darrowii).</title>
        <authorList>
            <person name="Yu J."/>
            <person name="Hulse-Kemp A.M."/>
            <person name="Babiker E."/>
            <person name="Staton M."/>
        </authorList>
    </citation>
    <scope>NUCLEOTIDE SEQUENCE [LARGE SCALE GENOMIC DNA]</scope>
    <source>
        <strain evidence="2">cv. NJ 8807/NJ 8810</strain>
        <tissue evidence="1">Young leaf</tissue>
    </source>
</reference>
<accession>A0ACB7ZN78</accession>
<dbReference type="EMBL" id="CM037159">
    <property type="protein sequence ID" value="KAH7866934.1"/>
    <property type="molecule type" value="Genomic_DNA"/>
</dbReference>
<dbReference type="Proteomes" id="UP000828048">
    <property type="component" value="Chromosome 9"/>
</dbReference>
<gene>
    <name evidence="1" type="ORF">Vadar_026910</name>
</gene>
<evidence type="ECO:0000313" key="1">
    <source>
        <dbReference type="EMBL" id="KAH7866934.1"/>
    </source>
</evidence>
<sequence>MSVEAQPHGQIRPTLHARRTKLKLRRGFHRYRKLLRKVAKSASGQEEEAAAAAAMASSQSTVLNATWDVSVPVASENAFPCYDREGYDKIKILDCAKPYNDPEGRHLSGFTYLRLSLTFMEEPICK</sequence>
<proteinExistence type="predicted"/>
<comment type="caution">
    <text evidence="1">The sequence shown here is derived from an EMBL/GenBank/DDBJ whole genome shotgun (WGS) entry which is preliminary data.</text>
</comment>
<protein>
    <submittedName>
        <fullName evidence="1">Uncharacterized protein</fullName>
    </submittedName>
</protein>
<keyword evidence="2" id="KW-1185">Reference proteome</keyword>